<evidence type="ECO:0000256" key="5">
    <source>
        <dbReference type="ARBA" id="ARBA00022531"/>
    </source>
</evidence>
<evidence type="ECO:0000256" key="2">
    <source>
        <dbReference type="ARBA" id="ARBA00004229"/>
    </source>
</evidence>
<evidence type="ECO:0000313" key="11">
    <source>
        <dbReference type="Proteomes" id="UP001054902"/>
    </source>
</evidence>
<evidence type="ECO:0000313" key="10">
    <source>
        <dbReference type="EMBL" id="GFH57420.1"/>
    </source>
</evidence>
<dbReference type="GO" id="GO:0016168">
    <property type="term" value="F:chlorophyll binding"/>
    <property type="evidence" value="ECO:0007669"/>
    <property type="project" value="UniProtKB-KW"/>
</dbReference>
<comment type="subcellular location">
    <subcellularLocation>
        <location evidence="2">Plastid</location>
        <location evidence="2">Chloroplast</location>
    </subcellularLocation>
</comment>
<dbReference type="InterPro" id="IPR001344">
    <property type="entry name" value="Chloro_AB-bd_pln"/>
</dbReference>
<dbReference type="GO" id="GO:0009765">
    <property type="term" value="P:photosynthesis, light harvesting"/>
    <property type="evidence" value="ECO:0007669"/>
    <property type="project" value="InterPro"/>
</dbReference>
<keyword evidence="9" id="KW-0732">Signal</keyword>
<dbReference type="GO" id="GO:0009507">
    <property type="term" value="C:chloroplast"/>
    <property type="evidence" value="ECO:0007669"/>
    <property type="project" value="UniProtKB-SubCell"/>
</dbReference>
<comment type="caution">
    <text evidence="10">The sequence shown here is derived from an EMBL/GenBank/DDBJ whole genome shotgun (WGS) entry which is preliminary data.</text>
</comment>
<proteinExistence type="inferred from homology"/>
<keyword evidence="8" id="KW-0157">Chromophore</keyword>
<dbReference type="Gene3D" id="1.10.3460.10">
    <property type="entry name" value="Chlorophyll a/b binding protein domain"/>
    <property type="match status" value="1"/>
</dbReference>
<keyword evidence="11" id="KW-1185">Reference proteome</keyword>
<evidence type="ECO:0000256" key="1">
    <source>
        <dbReference type="ARBA" id="ARBA00004022"/>
    </source>
</evidence>
<keyword evidence="6" id="KW-0934">Plastid</keyword>
<feature type="binding site" evidence="8">
    <location>
        <position position="70"/>
    </location>
    <ligand>
        <name>chlorophyll a</name>
        <dbReference type="ChEBI" id="CHEBI:58416"/>
        <label>1</label>
    </ligand>
</feature>
<dbReference type="SUPFAM" id="SSF103511">
    <property type="entry name" value="Chlorophyll a-b binding protein"/>
    <property type="match status" value="1"/>
</dbReference>
<reference evidence="10 11" key="1">
    <citation type="journal article" date="2021" name="Sci. Rep.">
        <title>The genome of the diatom Chaetoceros tenuissimus carries an ancient integrated fragment of an extant virus.</title>
        <authorList>
            <person name="Hongo Y."/>
            <person name="Kimura K."/>
            <person name="Takaki Y."/>
            <person name="Yoshida Y."/>
            <person name="Baba S."/>
            <person name="Kobayashi G."/>
            <person name="Nagasaki K."/>
            <person name="Hano T."/>
            <person name="Tomaru Y."/>
        </authorList>
    </citation>
    <scope>NUCLEOTIDE SEQUENCE [LARGE SCALE GENOMIC DNA]</scope>
    <source>
        <strain evidence="10 11">NIES-3715</strain>
    </source>
</reference>
<evidence type="ECO:0000256" key="6">
    <source>
        <dbReference type="ARBA" id="ARBA00022640"/>
    </source>
</evidence>
<accession>A0AAD3D613</accession>
<evidence type="ECO:0000256" key="3">
    <source>
        <dbReference type="ARBA" id="ARBA00005933"/>
    </source>
</evidence>
<feature type="binding site" evidence="8">
    <location>
        <position position="172"/>
    </location>
    <ligand>
        <name>chlorophyll a</name>
        <dbReference type="ChEBI" id="CHEBI:58416"/>
        <label>1</label>
    </ligand>
</feature>
<feature type="chain" id="PRO_5042206892" evidence="9">
    <location>
        <begin position="17"/>
        <end position="205"/>
    </location>
</feature>
<sequence length="205" mass="21757">MKVSALFLALAGSAAAFAPAQQARTNVALNAKVEDMPGVTAPFGLYDPLKLATLGSESTLAWFRAAELKHSRVAMLATTGYLVQAAGIHFPGMLSSDVSFESLSTMKPLDAWDAVPEGGKQQIYFTILLAEIITECKGVHYTKGGDLPTIVFPPIDFSTVNPEQLKVKQSRELNNGRLAMISIMSFVAAANIPGSVPALAGNPMF</sequence>
<evidence type="ECO:0000256" key="4">
    <source>
        <dbReference type="ARBA" id="ARBA00022528"/>
    </source>
</evidence>
<keyword evidence="7" id="KW-0437">Light-harvesting polypeptide</keyword>
<feature type="binding site" description="axial binding residue" evidence="8">
    <location>
        <position position="121"/>
    </location>
    <ligand>
        <name>chlorophyll b</name>
        <dbReference type="ChEBI" id="CHEBI:61721"/>
        <label>1</label>
    </ligand>
    <ligandPart>
        <name>Mg</name>
        <dbReference type="ChEBI" id="CHEBI:25107"/>
    </ligandPart>
</feature>
<protein>
    <submittedName>
        <fullName evidence="10">Uncharacterized protein</fullName>
    </submittedName>
</protein>
<name>A0AAD3D613_9STRA</name>
<dbReference type="EMBL" id="BLLK01000058">
    <property type="protein sequence ID" value="GFH57420.1"/>
    <property type="molecule type" value="Genomic_DNA"/>
</dbReference>
<gene>
    <name evidence="10" type="ORF">CTEN210_13896</name>
</gene>
<feature type="binding site" evidence="8">
    <location>
        <position position="175"/>
    </location>
    <ligand>
        <name>chlorophyll a</name>
        <dbReference type="ChEBI" id="CHEBI:58416"/>
        <label>1</label>
    </ligand>
</feature>
<feature type="binding site" evidence="8">
    <location>
        <position position="67"/>
    </location>
    <ligand>
        <name>chlorophyll a</name>
        <dbReference type="ChEBI" id="CHEBI:58416"/>
        <label>1</label>
    </ligand>
</feature>
<dbReference type="Proteomes" id="UP001054902">
    <property type="component" value="Unassembled WGS sequence"/>
</dbReference>
<feature type="signal peptide" evidence="9">
    <location>
        <begin position="1"/>
        <end position="16"/>
    </location>
</feature>
<keyword evidence="5" id="KW-0602">Photosynthesis</keyword>
<evidence type="ECO:0000256" key="8">
    <source>
        <dbReference type="PIRSR" id="PIRSR601344-1"/>
    </source>
</evidence>
<keyword evidence="8" id="KW-0148">Chlorophyll</keyword>
<dbReference type="AlphaFoldDB" id="A0AAD3D613"/>
<feature type="binding site" evidence="8">
    <location>
        <position position="103"/>
    </location>
    <ligand>
        <name>chlorophyll a</name>
        <dbReference type="ChEBI" id="CHEBI:58416"/>
        <label>1</label>
    </ligand>
</feature>
<comment type="function">
    <text evidence="1">The light-harvesting complex (LHC) functions as a light receptor, it captures and delivers excitation energy to photosystems with which it is closely associated. Energy is transferred from the carotenoid and chlorophyll C (or B) to chlorophyll A and the photosynthetic reaction centers where it is used to synthesize ATP and reducing power.</text>
</comment>
<evidence type="ECO:0000256" key="9">
    <source>
        <dbReference type="SAM" id="SignalP"/>
    </source>
</evidence>
<dbReference type="PANTHER" id="PTHR21649">
    <property type="entry name" value="CHLOROPHYLL A/B BINDING PROTEIN"/>
    <property type="match status" value="1"/>
</dbReference>
<feature type="binding site" description="axial binding residue" evidence="8">
    <location>
        <position position="72"/>
    </location>
    <ligand>
        <name>chlorophyll b</name>
        <dbReference type="ChEBI" id="CHEBI:61721"/>
        <label>1</label>
    </ligand>
    <ligandPart>
        <name>Mg</name>
        <dbReference type="ChEBI" id="CHEBI:25107"/>
    </ligandPart>
</feature>
<dbReference type="GO" id="GO:0030076">
    <property type="term" value="C:light-harvesting complex"/>
    <property type="evidence" value="ECO:0007669"/>
    <property type="project" value="UniProtKB-KW"/>
</dbReference>
<feature type="binding site" evidence="8">
    <location>
        <position position="177"/>
    </location>
    <ligand>
        <name>chlorophyll a</name>
        <dbReference type="ChEBI" id="CHEBI:58416"/>
        <label>1</label>
    </ligand>
</feature>
<organism evidence="10 11">
    <name type="scientific">Chaetoceros tenuissimus</name>
    <dbReference type="NCBI Taxonomy" id="426638"/>
    <lineage>
        <taxon>Eukaryota</taxon>
        <taxon>Sar</taxon>
        <taxon>Stramenopiles</taxon>
        <taxon>Ochrophyta</taxon>
        <taxon>Bacillariophyta</taxon>
        <taxon>Coscinodiscophyceae</taxon>
        <taxon>Chaetocerotophycidae</taxon>
        <taxon>Chaetocerotales</taxon>
        <taxon>Chaetocerotaceae</taxon>
        <taxon>Chaetoceros</taxon>
    </lineage>
</organism>
<comment type="similarity">
    <text evidence="3">Belongs to the fucoxanthin chlorophyll protein family.</text>
</comment>
<dbReference type="GO" id="GO:0016020">
    <property type="term" value="C:membrane"/>
    <property type="evidence" value="ECO:0007669"/>
    <property type="project" value="InterPro"/>
</dbReference>
<dbReference type="Pfam" id="PF00504">
    <property type="entry name" value="Chloroa_b-bind"/>
    <property type="match status" value="1"/>
</dbReference>
<keyword evidence="4" id="KW-0150">Chloroplast</keyword>
<evidence type="ECO:0000256" key="7">
    <source>
        <dbReference type="ARBA" id="ARBA00023243"/>
    </source>
</evidence>
<dbReference type="InterPro" id="IPR022796">
    <property type="entry name" value="Chloroa_b-bind"/>
</dbReference>